<keyword evidence="1" id="KW-1185">Reference proteome</keyword>
<evidence type="ECO:0000313" key="2">
    <source>
        <dbReference type="WBParaSite" id="Csp11.Scaffold492.g2101.t1"/>
    </source>
</evidence>
<proteinExistence type="predicted"/>
<dbReference type="PANTHER" id="PTHR21503:SF8">
    <property type="entry name" value="F-BOX ASSOCIATED DOMAIN-CONTAINING PROTEIN-RELATED"/>
    <property type="match status" value="1"/>
</dbReference>
<protein>
    <submittedName>
        <fullName evidence="2">FBA_2 domain-containing protein</fullName>
    </submittedName>
</protein>
<dbReference type="AlphaFoldDB" id="A0A1I7T3M9"/>
<dbReference type="WBParaSite" id="Csp11.Scaffold492.g2101.t1">
    <property type="protein sequence ID" value="Csp11.Scaffold492.g2101.t1"/>
    <property type="gene ID" value="Csp11.Scaffold492.g2101"/>
</dbReference>
<evidence type="ECO:0000313" key="1">
    <source>
        <dbReference type="Proteomes" id="UP000095282"/>
    </source>
</evidence>
<reference evidence="2" key="1">
    <citation type="submission" date="2016-11" db="UniProtKB">
        <authorList>
            <consortium name="WormBaseParasite"/>
        </authorList>
    </citation>
    <scope>IDENTIFICATION</scope>
</reference>
<organism evidence="1 2">
    <name type="scientific">Caenorhabditis tropicalis</name>
    <dbReference type="NCBI Taxonomy" id="1561998"/>
    <lineage>
        <taxon>Eukaryota</taxon>
        <taxon>Metazoa</taxon>
        <taxon>Ecdysozoa</taxon>
        <taxon>Nematoda</taxon>
        <taxon>Chromadorea</taxon>
        <taxon>Rhabditida</taxon>
        <taxon>Rhabditina</taxon>
        <taxon>Rhabditomorpha</taxon>
        <taxon>Rhabditoidea</taxon>
        <taxon>Rhabditidae</taxon>
        <taxon>Peloderinae</taxon>
        <taxon>Caenorhabditis</taxon>
    </lineage>
</organism>
<dbReference type="Proteomes" id="UP000095282">
    <property type="component" value="Unplaced"/>
</dbReference>
<name>A0A1I7T3M9_9PELO</name>
<accession>A0A1I7T3M9</accession>
<dbReference type="PANTHER" id="PTHR21503">
    <property type="entry name" value="F-BOX-CONTAINING HYPOTHETICAL PROTEIN C.ELEGANS"/>
    <property type="match status" value="1"/>
</dbReference>
<sequence length="389" mass="46246">MNISSNLYPGSQNPQSFPLLTFPDVPRILTIRLMHGDEQVKLALSSKKMEQYIKFTKIRKFDNCQVSIKEKDFTIHIDDGYIEGDGKIREYKETFWLTGKKMKPWFNDNSTVVENTIAVMKRLQATFPCIEIEIVFYITQPTEIKKILDALNNFVFVSLKRTKPETATVDAIMESYKKRREISIYSSEMPSDYSHPNAFKFRTIYYKDARWVRLEHLFSMTGNWNVRLGKTNFTSEDLNALFKYWTTSETRLTRVLEIELTEESNFQKRTIFEGLIVLRTIRSRKRFRLIANHKKKFVLYVWWTSRHFIICTYPPADFFPSAYRTLPSRKTDKKKLLLKREYRILEILQRKKVLEDTAGNQEEIRQLEEELALNEVYYVRGTPHIKDIE</sequence>
<dbReference type="eggNOG" id="ENOG502TIR3">
    <property type="taxonomic scope" value="Eukaryota"/>
</dbReference>